<protein>
    <submittedName>
        <fullName evidence="2">Uncharacterized protein</fullName>
    </submittedName>
</protein>
<proteinExistence type="predicted"/>
<organism evidence="2 3">
    <name type="scientific">Pseudomonas matsuisoli</name>
    <dbReference type="NCBI Taxonomy" id="1515666"/>
    <lineage>
        <taxon>Bacteria</taxon>
        <taxon>Pseudomonadati</taxon>
        <taxon>Pseudomonadota</taxon>
        <taxon>Gammaproteobacteria</taxon>
        <taxon>Pseudomonadales</taxon>
        <taxon>Pseudomonadaceae</taxon>
        <taxon>Pseudomonas</taxon>
    </lineage>
</organism>
<reference evidence="2" key="1">
    <citation type="journal article" date="2014" name="Int. J. Syst. Evol. Microbiol.">
        <title>Complete genome sequence of Corynebacterium casei LMG S-19264T (=DSM 44701T), isolated from a smear-ripened cheese.</title>
        <authorList>
            <consortium name="US DOE Joint Genome Institute (JGI-PGF)"/>
            <person name="Walter F."/>
            <person name="Albersmeier A."/>
            <person name="Kalinowski J."/>
            <person name="Ruckert C."/>
        </authorList>
    </citation>
    <scope>NUCLEOTIDE SEQUENCE</scope>
    <source>
        <strain evidence="2">JCM 30078</strain>
    </source>
</reference>
<sequence>MRIDSFSSAYPLDRPARPSTVGTSYREVKPVEDVQSGAPADDSPSSATASYREVEAPSDRDATHAEYLPARYADIAERYQQPVSAKAAQALASYGSTANMVRNLDADEVVGLDLYA</sequence>
<accession>A0A917USL0</accession>
<feature type="compositionally biased region" description="Basic and acidic residues" evidence="1">
    <location>
        <begin position="52"/>
        <end position="64"/>
    </location>
</feature>
<feature type="region of interest" description="Disordered" evidence="1">
    <location>
        <begin position="1"/>
        <end position="65"/>
    </location>
</feature>
<evidence type="ECO:0000256" key="1">
    <source>
        <dbReference type="SAM" id="MobiDB-lite"/>
    </source>
</evidence>
<comment type="caution">
    <text evidence="2">The sequence shown here is derived from an EMBL/GenBank/DDBJ whole genome shotgun (WGS) entry which is preliminary data.</text>
</comment>
<name>A0A917USL0_9PSED</name>
<dbReference type="RefSeq" id="WP_188981549.1">
    <property type="nucleotide sequence ID" value="NZ_BMPO01000001.1"/>
</dbReference>
<dbReference type="Proteomes" id="UP000635983">
    <property type="component" value="Unassembled WGS sequence"/>
</dbReference>
<dbReference type="EMBL" id="BMPO01000001">
    <property type="protein sequence ID" value="GGJ82060.1"/>
    <property type="molecule type" value="Genomic_DNA"/>
</dbReference>
<dbReference type="AlphaFoldDB" id="A0A917USL0"/>
<gene>
    <name evidence="2" type="ORF">GCM10009304_05040</name>
</gene>
<evidence type="ECO:0000313" key="2">
    <source>
        <dbReference type="EMBL" id="GGJ82060.1"/>
    </source>
</evidence>
<feature type="compositionally biased region" description="Low complexity" evidence="1">
    <location>
        <begin position="38"/>
        <end position="50"/>
    </location>
</feature>
<keyword evidence="3" id="KW-1185">Reference proteome</keyword>
<evidence type="ECO:0000313" key="3">
    <source>
        <dbReference type="Proteomes" id="UP000635983"/>
    </source>
</evidence>
<reference evidence="2" key="2">
    <citation type="submission" date="2020-09" db="EMBL/GenBank/DDBJ databases">
        <authorList>
            <person name="Sun Q."/>
            <person name="Ohkuma M."/>
        </authorList>
    </citation>
    <scope>NUCLEOTIDE SEQUENCE</scope>
    <source>
        <strain evidence="2">JCM 30078</strain>
    </source>
</reference>